<comment type="caution">
    <text evidence="2">The sequence shown here is derived from an EMBL/GenBank/DDBJ whole genome shotgun (WGS) entry which is preliminary data.</text>
</comment>
<dbReference type="InterPro" id="IPR045001">
    <property type="entry name" value="DRG"/>
</dbReference>
<accession>X1DC23</accession>
<protein>
    <recommendedName>
        <fullName evidence="1">G domain-containing protein</fullName>
    </recommendedName>
</protein>
<dbReference type="GO" id="GO:0003924">
    <property type="term" value="F:GTPase activity"/>
    <property type="evidence" value="ECO:0007669"/>
    <property type="project" value="InterPro"/>
</dbReference>
<dbReference type="AlphaFoldDB" id="X1DC23"/>
<organism evidence="2">
    <name type="scientific">marine sediment metagenome</name>
    <dbReference type="NCBI Taxonomy" id="412755"/>
    <lineage>
        <taxon>unclassified sequences</taxon>
        <taxon>metagenomes</taxon>
        <taxon>ecological metagenomes</taxon>
    </lineage>
</organism>
<reference evidence="2" key="1">
    <citation type="journal article" date="2014" name="Front. Microbiol.">
        <title>High frequency of phylogenetically diverse reductive dehalogenase-homologous genes in deep subseafloor sedimentary metagenomes.</title>
        <authorList>
            <person name="Kawai M."/>
            <person name="Futagami T."/>
            <person name="Toyoda A."/>
            <person name="Takaki Y."/>
            <person name="Nishi S."/>
            <person name="Hori S."/>
            <person name="Arai W."/>
            <person name="Tsubouchi T."/>
            <person name="Morono Y."/>
            <person name="Uchiyama I."/>
            <person name="Ito T."/>
            <person name="Fujiyama A."/>
            <person name="Inagaki F."/>
            <person name="Takami H."/>
        </authorList>
    </citation>
    <scope>NUCLEOTIDE SEQUENCE</scope>
    <source>
        <strain evidence="2">Expedition CK06-06</strain>
    </source>
</reference>
<dbReference type="InterPro" id="IPR027417">
    <property type="entry name" value="P-loop_NTPase"/>
</dbReference>
<dbReference type="GO" id="GO:0005525">
    <property type="term" value="F:GTP binding"/>
    <property type="evidence" value="ECO:0007669"/>
    <property type="project" value="InterPro"/>
</dbReference>
<proteinExistence type="predicted"/>
<gene>
    <name evidence="2" type="ORF">S01H4_45881</name>
</gene>
<dbReference type="InterPro" id="IPR006073">
    <property type="entry name" value="GTP-bd"/>
</dbReference>
<dbReference type="EMBL" id="BART01025579">
    <property type="protein sequence ID" value="GAH02604.1"/>
    <property type="molecule type" value="Genomic_DNA"/>
</dbReference>
<dbReference type="PANTHER" id="PTHR43127">
    <property type="entry name" value="DEVELOPMENTALLY-REGULATED GTP-BINDING PROTEIN 2"/>
    <property type="match status" value="1"/>
</dbReference>
<dbReference type="Gene3D" id="3.40.50.300">
    <property type="entry name" value="P-loop containing nucleotide triphosphate hydrolases"/>
    <property type="match status" value="1"/>
</dbReference>
<evidence type="ECO:0000259" key="1">
    <source>
        <dbReference type="Pfam" id="PF01926"/>
    </source>
</evidence>
<dbReference type="Pfam" id="PF01926">
    <property type="entry name" value="MMR_HSR1"/>
    <property type="match status" value="1"/>
</dbReference>
<evidence type="ECO:0000313" key="2">
    <source>
        <dbReference type="EMBL" id="GAH02604.1"/>
    </source>
</evidence>
<feature type="non-terminal residue" evidence="2">
    <location>
        <position position="248"/>
    </location>
</feature>
<dbReference type="SUPFAM" id="SSF52540">
    <property type="entry name" value="P-loop containing nucleoside triphosphate hydrolases"/>
    <property type="match status" value="1"/>
</dbReference>
<feature type="domain" description="G" evidence="1">
    <location>
        <begin position="80"/>
        <end position="176"/>
    </location>
</feature>
<name>X1DC23_9ZZZZ</name>
<sequence>MPKPYSVINEEIKDALKGKVGEERAKEIRKLLKEIQWDVGDYRKIKDKLRRELNEIEMVEQARKTSRRSSKTKKETPQFLVVGTTNSGKSTLINSLCGTQIPVEDYEYTTTELQYGALEYEGIKFQLVELPAISEGGWDYDKSTLAHVYSTDCLLVLGRSFEDFTIVLNELKQQNIELIDKRLVDGFAQTSPRSIPAILVKKENLGFISHNNLRNIYSNDLESIKENMFEIIKPVRIFTMNSFNEIED</sequence>